<feature type="transmembrane region" description="Helical" evidence="5">
    <location>
        <begin position="68"/>
        <end position="90"/>
    </location>
</feature>
<dbReference type="EMBL" id="QHJQ01000005">
    <property type="protein sequence ID" value="PXA04101.1"/>
    <property type="molecule type" value="Genomic_DNA"/>
</dbReference>
<evidence type="ECO:0000256" key="4">
    <source>
        <dbReference type="ARBA" id="ARBA00023136"/>
    </source>
</evidence>
<dbReference type="RefSeq" id="WP_110131048.1">
    <property type="nucleotide sequence ID" value="NZ_QHJQ01000005.1"/>
</dbReference>
<feature type="transmembrane region" description="Helical" evidence="5">
    <location>
        <begin position="12"/>
        <end position="36"/>
    </location>
</feature>
<feature type="transmembrane region" description="Helical" evidence="5">
    <location>
        <begin position="188"/>
        <end position="205"/>
    </location>
</feature>
<proteinExistence type="predicted"/>
<protein>
    <recommendedName>
        <fullName evidence="8">Peptidase S54 rhomboid domain-containing protein</fullName>
    </recommendedName>
</protein>
<feature type="transmembrane region" description="Helical" evidence="5">
    <location>
        <begin position="135"/>
        <end position="158"/>
    </location>
</feature>
<dbReference type="OrthoDB" id="9778756at2"/>
<keyword evidence="7" id="KW-1185">Reference proteome</keyword>
<keyword evidence="2 5" id="KW-0812">Transmembrane</keyword>
<dbReference type="Proteomes" id="UP000247099">
    <property type="component" value="Unassembled WGS sequence"/>
</dbReference>
<evidence type="ECO:0000256" key="5">
    <source>
        <dbReference type="SAM" id="Phobius"/>
    </source>
</evidence>
<evidence type="ECO:0000313" key="7">
    <source>
        <dbReference type="Proteomes" id="UP000247099"/>
    </source>
</evidence>
<evidence type="ECO:0000256" key="2">
    <source>
        <dbReference type="ARBA" id="ARBA00022692"/>
    </source>
</evidence>
<feature type="transmembrane region" description="Helical" evidence="5">
    <location>
        <begin position="102"/>
        <end position="123"/>
    </location>
</feature>
<evidence type="ECO:0008006" key="8">
    <source>
        <dbReference type="Google" id="ProtNLM"/>
    </source>
</evidence>
<dbReference type="InterPro" id="IPR035952">
    <property type="entry name" value="Rhomboid-like_sf"/>
</dbReference>
<dbReference type="SUPFAM" id="SSF144091">
    <property type="entry name" value="Rhomboid-like"/>
    <property type="match status" value="1"/>
</dbReference>
<feature type="transmembrane region" description="Helical" evidence="5">
    <location>
        <begin position="165"/>
        <end position="182"/>
    </location>
</feature>
<sequence length="267" mass="30051">MKFLDSLEKRFGHLAVPNVVMVLIVAQLFIYAAIIVGRLELVSIVLIPKAVIAGEWWRLLSFLMAPPYLAGSLLQALFLAFFWYILYFMSHALESAWGVFRFNIYLLTAIVFAVVGAFVGQVISPGSLVFVSTSFLYYCVFFAFATLHPNIQFLMFFIIPMKVKWLAWIIFAGGALYFLAMSSIGQRIAFAAPFLCYVLFFKDALAQSMEAKKRRAAFEAERRDAVGAALHTCSECGASDKTHPDRDFRYKTVDGDAICICEECRNS</sequence>
<dbReference type="GO" id="GO:0016020">
    <property type="term" value="C:membrane"/>
    <property type="evidence" value="ECO:0007669"/>
    <property type="project" value="UniProtKB-SubCell"/>
</dbReference>
<organism evidence="6 7">
    <name type="scientific">Coraliomargarita sinensis</name>
    <dbReference type="NCBI Taxonomy" id="2174842"/>
    <lineage>
        <taxon>Bacteria</taxon>
        <taxon>Pseudomonadati</taxon>
        <taxon>Verrucomicrobiota</taxon>
        <taxon>Opitutia</taxon>
        <taxon>Puniceicoccales</taxon>
        <taxon>Coraliomargaritaceae</taxon>
        <taxon>Coraliomargarita</taxon>
    </lineage>
</organism>
<comment type="caution">
    <text evidence="6">The sequence shown here is derived from an EMBL/GenBank/DDBJ whole genome shotgun (WGS) entry which is preliminary data.</text>
</comment>
<dbReference type="AlphaFoldDB" id="A0A317ZL56"/>
<comment type="subcellular location">
    <subcellularLocation>
        <location evidence="1">Membrane</location>
        <topology evidence="1">Multi-pass membrane protein</topology>
    </subcellularLocation>
</comment>
<keyword evidence="3 5" id="KW-1133">Transmembrane helix</keyword>
<dbReference type="InParanoid" id="A0A317ZL56"/>
<evidence type="ECO:0000256" key="3">
    <source>
        <dbReference type="ARBA" id="ARBA00022989"/>
    </source>
</evidence>
<evidence type="ECO:0000313" key="6">
    <source>
        <dbReference type="EMBL" id="PXA04101.1"/>
    </source>
</evidence>
<keyword evidence="4 5" id="KW-0472">Membrane</keyword>
<accession>A0A317ZL56</accession>
<reference evidence="6 7" key="1">
    <citation type="submission" date="2018-05" db="EMBL/GenBank/DDBJ databases">
        <title>Coraliomargarita sinensis sp. nov., isolated from a marine solar saltern.</title>
        <authorList>
            <person name="Zhou L.Y."/>
        </authorList>
    </citation>
    <scope>NUCLEOTIDE SEQUENCE [LARGE SCALE GENOMIC DNA]</scope>
    <source>
        <strain evidence="6 7">WN38</strain>
    </source>
</reference>
<name>A0A317ZL56_9BACT</name>
<evidence type="ECO:0000256" key="1">
    <source>
        <dbReference type="ARBA" id="ARBA00004141"/>
    </source>
</evidence>
<gene>
    <name evidence="6" type="ORF">DDZ13_08670</name>
</gene>